<dbReference type="AlphaFoldDB" id="A0A2U3P439"/>
<sequence length="123" mass="13420">MAGGGPAITFAHWQIGGITRLQTTVLDDRIGGAERLYSTAERLYSPQEARGRPARGEKSEVVGAQLVHYYFASMDDLLSALVRQATTRSRDAFARALASPKPLRALWEVSSDPDVTALTAEMR</sequence>
<name>A0A2U3P439_9MYCO</name>
<reference evidence="1 2" key="1">
    <citation type="submission" date="2017-01" db="EMBL/GenBank/DDBJ databases">
        <authorList>
            <consortium name="Urmite Genomes"/>
        </authorList>
    </citation>
    <scope>NUCLEOTIDE SEQUENCE [LARGE SCALE GENOMIC DNA]</scope>
    <source>
        <strain evidence="1 2">AB215</strain>
    </source>
</reference>
<evidence type="ECO:0000313" key="1">
    <source>
        <dbReference type="EMBL" id="SPM38531.1"/>
    </source>
</evidence>
<dbReference type="Gene3D" id="1.10.357.10">
    <property type="entry name" value="Tetracycline Repressor, domain 2"/>
    <property type="match status" value="1"/>
</dbReference>
<accession>A0A2U3P439</accession>
<proteinExistence type="predicted"/>
<evidence type="ECO:0000313" key="2">
    <source>
        <dbReference type="Proteomes" id="UP000240424"/>
    </source>
</evidence>
<gene>
    <name evidence="1" type="ORF">MNAB215_708</name>
</gene>
<protein>
    <submittedName>
        <fullName evidence="1">Mycobacterium numidiamassiliense ORFan</fullName>
    </submittedName>
</protein>
<keyword evidence="2" id="KW-1185">Reference proteome</keyword>
<dbReference type="Proteomes" id="UP000240424">
    <property type="component" value="Unassembled WGS sequence"/>
</dbReference>
<dbReference type="STRING" id="1841861.GCA_900157365_04911"/>
<organism evidence="1 2">
    <name type="scientific">Mycobacterium numidiamassiliense</name>
    <dbReference type="NCBI Taxonomy" id="1841861"/>
    <lineage>
        <taxon>Bacteria</taxon>
        <taxon>Bacillati</taxon>
        <taxon>Actinomycetota</taxon>
        <taxon>Actinomycetes</taxon>
        <taxon>Mycobacteriales</taxon>
        <taxon>Mycobacteriaceae</taxon>
        <taxon>Mycobacterium</taxon>
    </lineage>
</organism>
<dbReference type="EMBL" id="FUEZ01000003">
    <property type="protein sequence ID" value="SPM38531.1"/>
    <property type="molecule type" value="Genomic_DNA"/>
</dbReference>